<feature type="non-terminal residue" evidence="2">
    <location>
        <position position="651"/>
    </location>
</feature>
<dbReference type="Proteomes" id="UP000602905">
    <property type="component" value="Unassembled WGS sequence"/>
</dbReference>
<dbReference type="AlphaFoldDB" id="A0A8H7HUR0"/>
<evidence type="ECO:0000256" key="1">
    <source>
        <dbReference type="SAM" id="SignalP"/>
    </source>
</evidence>
<dbReference type="InterPro" id="IPR008914">
    <property type="entry name" value="PEBP"/>
</dbReference>
<dbReference type="OrthoDB" id="10054765at2759"/>
<feature type="chain" id="PRO_5034347647" evidence="1">
    <location>
        <begin position="24"/>
        <end position="651"/>
    </location>
</feature>
<gene>
    <name evidence="2" type="ORF">RHS03_03617</name>
</gene>
<comment type="caution">
    <text evidence="2">The sequence shown here is derived from an EMBL/GenBank/DDBJ whole genome shotgun (WGS) entry which is preliminary data.</text>
</comment>
<reference evidence="2" key="1">
    <citation type="submission" date="2020-09" db="EMBL/GenBank/DDBJ databases">
        <title>Comparative genome analyses of four rice-infecting Rhizoctonia solani isolates reveal extensive enrichment of homogalacturonan modification genes.</title>
        <authorList>
            <person name="Lee D.-Y."/>
            <person name="Jeon J."/>
            <person name="Kim K.-T."/>
            <person name="Cheong K."/>
            <person name="Song H."/>
            <person name="Choi G."/>
            <person name="Ko J."/>
            <person name="Opiyo S.O."/>
            <person name="Zuo S."/>
            <person name="Madhav S."/>
            <person name="Lee Y.-H."/>
            <person name="Wang G.-L."/>
        </authorList>
    </citation>
    <scope>NUCLEOTIDE SEQUENCE</scope>
    <source>
        <strain evidence="2">AG1-IA WGL</strain>
    </source>
</reference>
<sequence length="651" mass="68888">MMSFKISAAFVMLGAASTVSAHAASPLAVAVALENFKNAKIVPDVLSTFNPSGLMTLNFTTGVGRPAIGEAVARTNVSDTPVLMIRGSEEAEAQAGGPFNVTNTRYTVLCIDGNTAGSSNPGGYNLHYLENNLAYGENHDHTVTLNSTGSPVVAYAAPNPPSGSGPHRYIWLTYAQPGDFSAPSSPAPGSGVALFNLTQYTSAANLGNPIVGTYFTVQEGAANASVASTTAVDSTTLPQYTATATASTNSTHGDGHSNSGAKSTVWIPGNSNELTVDSDLVYHHESVQFAYIALSNTTYFVSTSAKNYDALSCTPTTQLAFRRSFATPVDITPHKLNIPTPVAASASDLAPLEKYIYDCILNGPPSAPLSRIHTEYKSHAGRVLDVQLPYESRPGAQRRVSPLSPDNNEIVLVAHLVVTKAGRRHVSLSSGFALNFDTEGEGEQCIATCCHSLEEAEPQITRIVSPEACMSPSGLYIFPASGSPVPVTGVHSSLPRHDILLLSIPHTTPRLRALPLSPYPAPEGSPLSVRLLSSHGQPELQSHGGKEVWGEWLDGFALRKWVTEGKVLGYRDLAGRESKPGTYDALSHMLFNVLPTPGSSGAPLVDEHGAVVGMALGTRMDNRVEGNRGWGVPAELIYEMFTLPGLNLKKK</sequence>
<dbReference type="PANTHER" id="PTHR11362:SF140">
    <property type="entry name" value="PEBP-LIKE PROTEIN"/>
    <property type="match status" value="1"/>
</dbReference>
<evidence type="ECO:0000313" key="2">
    <source>
        <dbReference type="EMBL" id="KAF8707636.1"/>
    </source>
</evidence>
<dbReference type="InterPro" id="IPR036610">
    <property type="entry name" value="PEBP-like_sf"/>
</dbReference>
<accession>A0A8H7HUR0</accession>
<dbReference type="InterPro" id="IPR035810">
    <property type="entry name" value="PEBP_euk"/>
</dbReference>
<keyword evidence="1" id="KW-0732">Signal</keyword>
<dbReference type="PANTHER" id="PTHR11362">
    <property type="entry name" value="PHOSPHATIDYLETHANOLAMINE-BINDING PROTEIN"/>
    <property type="match status" value="1"/>
</dbReference>
<dbReference type="Pfam" id="PF01161">
    <property type="entry name" value="PBP"/>
    <property type="match status" value="1"/>
</dbReference>
<protein>
    <submittedName>
        <fullName evidence="2">Trypsin-like peptidase domain</fullName>
    </submittedName>
</protein>
<evidence type="ECO:0000313" key="3">
    <source>
        <dbReference type="Proteomes" id="UP000602905"/>
    </source>
</evidence>
<organism evidence="2 3">
    <name type="scientific">Rhizoctonia solani</name>
    <dbReference type="NCBI Taxonomy" id="456999"/>
    <lineage>
        <taxon>Eukaryota</taxon>
        <taxon>Fungi</taxon>
        <taxon>Dikarya</taxon>
        <taxon>Basidiomycota</taxon>
        <taxon>Agaricomycotina</taxon>
        <taxon>Agaricomycetes</taxon>
        <taxon>Cantharellales</taxon>
        <taxon>Ceratobasidiaceae</taxon>
        <taxon>Rhizoctonia</taxon>
    </lineage>
</organism>
<dbReference type="CDD" id="cd00866">
    <property type="entry name" value="PEBP_euk"/>
    <property type="match status" value="1"/>
</dbReference>
<dbReference type="EMBL" id="JACYCD010000049">
    <property type="protein sequence ID" value="KAF8707636.1"/>
    <property type="molecule type" value="Genomic_DNA"/>
</dbReference>
<dbReference type="SUPFAM" id="SSF49777">
    <property type="entry name" value="PEBP-like"/>
    <property type="match status" value="1"/>
</dbReference>
<dbReference type="InterPro" id="IPR009003">
    <property type="entry name" value="Peptidase_S1_PA"/>
</dbReference>
<feature type="signal peptide" evidence="1">
    <location>
        <begin position="1"/>
        <end position="23"/>
    </location>
</feature>
<name>A0A8H7HUR0_9AGAM</name>
<dbReference type="Gene3D" id="3.90.280.10">
    <property type="entry name" value="PEBP-like"/>
    <property type="match status" value="1"/>
</dbReference>
<dbReference type="SUPFAM" id="SSF50494">
    <property type="entry name" value="Trypsin-like serine proteases"/>
    <property type="match status" value="1"/>
</dbReference>
<proteinExistence type="predicted"/>
<dbReference type="Pfam" id="PF13365">
    <property type="entry name" value="Trypsin_2"/>
    <property type="match status" value="1"/>
</dbReference>